<feature type="domain" description="HTH lysR-type" evidence="5">
    <location>
        <begin position="1"/>
        <end position="58"/>
    </location>
</feature>
<evidence type="ECO:0000259" key="5">
    <source>
        <dbReference type="PROSITE" id="PS50931"/>
    </source>
</evidence>
<dbReference type="PANTHER" id="PTHR30126:SF39">
    <property type="entry name" value="HTH-TYPE TRANSCRIPTIONAL REGULATOR CYSL"/>
    <property type="match status" value="1"/>
</dbReference>
<dbReference type="Proteomes" id="UP001220964">
    <property type="component" value="Unassembled WGS sequence"/>
</dbReference>
<dbReference type="SUPFAM" id="SSF53850">
    <property type="entry name" value="Periplasmic binding protein-like II"/>
    <property type="match status" value="1"/>
</dbReference>
<proteinExistence type="inferred from homology"/>
<dbReference type="PROSITE" id="PS50931">
    <property type="entry name" value="HTH_LYSR"/>
    <property type="match status" value="1"/>
</dbReference>
<dbReference type="FunFam" id="1.10.10.10:FF:000001">
    <property type="entry name" value="LysR family transcriptional regulator"/>
    <property type="match status" value="1"/>
</dbReference>
<keyword evidence="3" id="KW-0238">DNA-binding</keyword>
<keyword evidence="4" id="KW-0804">Transcription</keyword>
<evidence type="ECO:0000256" key="2">
    <source>
        <dbReference type="ARBA" id="ARBA00023015"/>
    </source>
</evidence>
<evidence type="ECO:0000313" key="6">
    <source>
        <dbReference type="EMBL" id="MDF0600600.1"/>
    </source>
</evidence>
<keyword evidence="2" id="KW-0805">Transcription regulation</keyword>
<dbReference type="RefSeq" id="WP_275566743.1">
    <property type="nucleotide sequence ID" value="NZ_JARGYC010000015.1"/>
</dbReference>
<protein>
    <submittedName>
        <fullName evidence="6">LysR substrate-binding domain-containing protein</fullName>
    </submittedName>
</protein>
<dbReference type="Gene3D" id="3.40.190.290">
    <property type="match status" value="1"/>
</dbReference>
<evidence type="ECO:0000313" key="7">
    <source>
        <dbReference type="Proteomes" id="UP001220964"/>
    </source>
</evidence>
<dbReference type="Pfam" id="PF00126">
    <property type="entry name" value="HTH_1"/>
    <property type="match status" value="1"/>
</dbReference>
<accession>A0AAE3NTG4</accession>
<dbReference type="InterPro" id="IPR036390">
    <property type="entry name" value="WH_DNA-bd_sf"/>
</dbReference>
<evidence type="ECO:0000256" key="1">
    <source>
        <dbReference type="ARBA" id="ARBA00009437"/>
    </source>
</evidence>
<organism evidence="6 7">
    <name type="scientific">Psychromarinibacter sediminicola</name>
    <dbReference type="NCBI Taxonomy" id="3033385"/>
    <lineage>
        <taxon>Bacteria</taxon>
        <taxon>Pseudomonadati</taxon>
        <taxon>Pseudomonadota</taxon>
        <taxon>Alphaproteobacteria</taxon>
        <taxon>Rhodobacterales</taxon>
        <taxon>Paracoccaceae</taxon>
        <taxon>Psychromarinibacter</taxon>
    </lineage>
</organism>
<dbReference type="EMBL" id="JARGYC010000015">
    <property type="protein sequence ID" value="MDF0600600.1"/>
    <property type="molecule type" value="Genomic_DNA"/>
</dbReference>
<keyword evidence="7" id="KW-1185">Reference proteome</keyword>
<comment type="caution">
    <text evidence="6">The sequence shown here is derived from an EMBL/GenBank/DDBJ whole genome shotgun (WGS) entry which is preliminary data.</text>
</comment>
<evidence type="ECO:0000256" key="4">
    <source>
        <dbReference type="ARBA" id="ARBA00023163"/>
    </source>
</evidence>
<dbReference type="InterPro" id="IPR005119">
    <property type="entry name" value="LysR_subst-bd"/>
</dbReference>
<dbReference type="AlphaFoldDB" id="A0AAE3NTG4"/>
<dbReference type="InterPro" id="IPR000847">
    <property type="entry name" value="LysR_HTH_N"/>
</dbReference>
<reference evidence="6" key="1">
    <citation type="submission" date="2023-03" db="EMBL/GenBank/DDBJ databases">
        <title>Multiphase analysis and comparison of six strains from genera Psychromarinibacter, Lutimaribacter, and Maritimibacter, including a novel species: Psychromarinibacter sediminicola sp. nov.</title>
        <authorList>
            <person name="Wang Y.-H."/>
            <person name="Ye M.-Q."/>
            <person name="Du Z.-J."/>
        </authorList>
    </citation>
    <scope>NUCLEOTIDE SEQUENCE</scope>
    <source>
        <strain evidence="6">C21-152</strain>
    </source>
</reference>
<dbReference type="SUPFAM" id="SSF46785">
    <property type="entry name" value="Winged helix' DNA-binding domain"/>
    <property type="match status" value="1"/>
</dbReference>
<evidence type="ECO:0000256" key="3">
    <source>
        <dbReference type="ARBA" id="ARBA00023125"/>
    </source>
</evidence>
<gene>
    <name evidence="6" type="ORF">P1J78_07655</name>
</gene>
<sequence>MTLDQLRAFVAVAERAHVTRAARAIGRTQSATSAAISALERQSGVQLFDRVGRGIELTEAGRRFLPEARRVLEQARVARAVLEQASGTVTGRVSVGASQTIANHWLPRRLAAYSAAYPGIRLNITIGNTQTVESAVLDGTVDIGLVEGPTGPGALTRQVVDTDRPMLVVSGRGPVPLPAGGRIDLQALPWVLREPGSGTRHVLEELCEREGIDFETLRIVLVLPSNEAVCEAVEAGAGATVISEQVAAAAVAEGRLRAVPVALPERDYVLIRHAERTPTAAQRALVAALAGG</sequence>
<dbReference type="Pfam" id="PF03466">
    <property type="entry name" value="LysR_substrate"/>
    <property type="match status" value="1"/>
</dbReference>
<dbReference type="GO" id="GO:0003700">
    <property type="term" value="F:DNA-binding transcription factor activity"/>
    <property type="evidence" value="ECO:0007669"/>
    <property type="project" value="InterPro"/>
</dbReference>
<dbReference type="Gene3D" id="1.10.10.10">
    <property type="entry name" value="Winged helix-like DNA-binding domain superfamily/Winged helix DNA-binding domain"/>
    <property type="match status" value="1"/>
</dbReference>
<dbReference type="PRINTS" id="PR00039">
    <property type="entry name" value="HTHLYSR"/>
</dbReference>
<dbReference type="PANTHER" id="PTHR30126">
    <property type="entry name" value="HTH-TYPE TRANSCRIPTIONAL REGULATOR"/>
    <property type="match status" value="1"/>
</dbReference>
<name>A0AAE3NTG4_9RHOB</name>
<dbReference type="GO" id="GO:0000976">
    <property type="term" value="F:transcription cis-regulatory region binding"/>
    <property type="evidence" value="ECO:0007669"/>
    <property type="project" value="TreeGrafter"/>
</dbReference>
<comment type="similarity">
    <text evidence="1">Belongs to the LysR transcriptional regulatory family.</text>
</comment>
<dbReference type="InterPro" id="IPR036388">
    <property type="entry name" value="WH-like_DNA-bd_sf"/>
</dbReference>